<dbReference type="PANTHER" id="PTHR36435:SF1">
    <property type="entry name" value="CAAX AMINO TERMINAL PROTEASE FAMILY PROTEIN"/>
    <property type="match status" value="1"/>
</dbReference>
<dbReference type="EMBL" id="JAHLFS010000048">
    <property type="protein sequence ID" value="MBU3851750.1"/>
    <property type="molecule type" value="Genomic_DNA"/>
</dbReference>
<keyword evidence="4" id="KW-0378">Hydrolase</keyword>
<dbReference type="GO" id="GO:0008237">
    <property type="term" value="F:metallopeptidase activity"/>
    <property type="evidence" value="ECO:0007669"/>
    <property type="project" value="UniProtKB-KW"/>
</dbReference>
<keyword evidence="2" id="KW-0472">Membrane</keyword>
<evidence type="ECO:0000313" key="5">
    <source>
        <dbReference type="Proteomes" id="UP000777303"/>
    </source>
</evidence>
<evidence type="ECO:0000256" key="1">
    <source>
        <dbReference type="ARBA" id="ARBA00009067"/>
    </source>
</evidence>
<reference evidence="4" key="2">
    <citation type="submission" date="2021-04" db="EMBL/GenBank/DDBJ databases">
        <authorList>
            <person name="Gilroy R."/>
        </authorList>
    </citation>
    <scope>NUCLEOTIDE SEQUENCE</scope>
    <source>
        <strain evidence="4">F6-6636</strain>
    </source>
</reference>
<accession>A0A948TJF8</accession>
<evidence type="ECO:0000256" key="2">
    <source>
        <dbReference type="SAM" id="Phobius"/>
    </source>
</evidence>
<gene>
    <name evidence="4" type="ORF">H9901_03525</name>
</gene>
<dbReference type="PANTHER" id="PTHR36435">
    <property type="entry name" value="SLR1288 PROTEIN"/>
    <property type="match status" value="1"/>
</dbReference>
<feature type="transmembrane region" description="Helical" evidence="2">
    <location>
        <begin position="44"/>
        <end position="65"/>
    </location>
</feature>
<protein>
    <submittedName>
        <fullName evidence="4">CPBP family intramembrane metalloprotease</fullName>
    </submittedName>
</protein>
<keyword evidence="4" id="KW-0482">Metalloprotease</keyword>
<dbReference type="InterPro" id="IPR003675">
    <property type="entry name" value="Rce1/LyrA-like_dom"/>
</dbReference>
<evidence type="ECO:0000313" key="4">
    <source>
        <dbReference type="EMBL" id="MBU3851750.1"/>
    </source>
</evidence>
<keyword evidence="4" id="KW-0645">Protease</keyword>
<evidence type="ECO:0000259" key="3">
    <source>
        <dbReference type="Pfam" id="PF02517"/>
    </source>
</evidence>
<feature type="transmembrane region" description="Helical" evidence="2">
    <location>
        <begin position="12"/>
        <end position="32"/>
    </location>
</feature>
<reference evidence="4" key="1">
    <citation type="journal article" date="2021" name="PeerJ">
        <title>Extensive microbial diversity within the chicken gut microbiome revealed by metagenomics and culture.</title>
        <authorList>
            <person name="Gilroy R."/>
            <person name="Ravi A."/>
            <person name="Getino M."/>
            <person name="Pursley I."/>
            <person name="Horton D.L."/>
            <person name="Alikhan N.F."/>
            <person name="Baker D."/>
            <person name="Gharbi K."/>
            <person name="Hall N."/>
            <person name="Watson M."/>
            <person name="Adriaenssens E.M."/>
            <person name="Foster-Nyarko E."/>
            <person name="Jarju S."/>
            <person name="Secka A."/>
            <person name="Antonio M."/>
            <person name="Oren A."/>
            <person name="Chaudhuri R.R."/>
            <person name="La Ragione R."/>
            <person name="Hildebrand F."/>
            <person name="Pallen M.J."/>
        </authorList>
    </citation>
    <scope>NUCLEOTIDE SEQUENCE</scope>
    <source>
        <strain evidence="4">F6-6636</strain>
    </source>
</reference>
<feature type="transmembrane region" description="Helical" evidence="2">
    <location>
        <begin position="163"/>
        <end position="180"/>
    </location>
</feature>
<dbReference type="GO" id="GO:0004175">
    <property type="term" value="F:endopeptidase activity"/>
    <property type="evidence" value="ECO:0007669"/>
    <property type="project" value="UniProtKB-ARBA"/>
</dbReference>
<name>A0A948TJF8_9LACO</name>
<dbReference type="GO" id="GO:0080120">
    <property type="term" value="P:CAAX-box protein maturation"/>
    <property type="evidence" value="ECO:0007669"/>
    <property type="project" value="UniProtKB-ARBA"/>
</dbReference>
<organism evidence="4 5">
    <name type="scientific">Candidatus Paralactobacillus gallistercoris</name>
    <dbReference type="NCBI Taxonomy" id="2838724"/>
    <lineage>
        <taxon>Bacteria</taxon>
        <taxon>Bacillati</taxon>
        <taxon>Bacillota</taxon>
        <taxon>Bacilli</taxon>
        <taxon>Lactobacillales</taxon>
        <taxon>Lactobacillaceae</taxon>
        <taxon>Lactobacillus</taxon>
    </lineage>
</organism>
<keyword evidence="2" id="KW-0812">Transmembrane</keyword>
<dbReference type="InterPro" id="IPR052710">
    <property type="entry name" value="CAAX_protease"/>
</dbReference>
<keyword evidence="2" id="KW-1133">Transmembrane helix</keyword>
<dbReference type="Proteomes" id="UP000777303">
    <property type="component" value="Unassembled WGS sequence"/>
</dbReference>
<comment type="similarity">
    <text evidence="1">Belongs to the UPF0177 family.</text>
</comment>
<sequence>MQNKIISKFFQCCKLLLFFVLEQLIAVSTFFIQQTAPGTISHTLLIISFFIGGMTVISWLSYCYYRQIKQNHHYQPHWLTRRDMVVVIIGIVLVLIAQNSITLLNHYLHLPIATQSANQQALLMLKHSALVIMVIYTVLFAPIMEELIFRGIFYNYFFTNAQGWRMVSGIIINGCLFGVLHEQTHLLIWLVYTLLGIILASSYQYTKNIYVSMTIHIINNLLSVVS</sequence>
<dbReference type="Pfam" id="PF02517">
    <property type="entry name" value="Rce1-like"/>
    <property type="match status" value="1"/>
</dbReference>
<feature type="transmembrane region" description="Helical" evidence="2">
    <location>
        <begin position="85"/>
        <end position="104"/>
    </location>
</feature>
<comment type="caution">
    <text evidence="4">The sequence shown here is derived from an EMBL/GenBank/DDBJ whole genome shotgun (WGS) entry which is preliminary data.</text>
</comment>
<feature type="domain" description="CAAX prenyl protease 2/Lysostaphin resistance protein A-like" evidence="3">
    <location>
        <begin position="129"/>
        <end position="222"/>
    </location>
</feature>
<feature type="transmembrane region" description="Helical" evidence="2">
    <location>
        <begin position="124"/>
        <end position="143"/>
    </location>
</feature>
<dbReference type="AlphaFoldDB" id="A0A948TJF8"/>
<proteinExistence type="inferred from homology"/>
<feature type="transmembrane region" description="Helical" evidence="2">
    <location>
        <begin position="186"/>
        <end position="205"/>
    </location>
</feature>